<proteinExistence type="predicted"/>
<evidence type="ECO:0000313" key="1">
    <source>
        <dbReference type="EMBL" id="QJA60889.1"/>
    </source>
</evidence>
<dbReference type="Pfam" id="PF24175">
    <property type="entry name" value="SU10_adaptor"/>
    <property type="match status" value="1"/>
</dbReference>
<evidence type="ECO:0000313" key="3">
    <source>
        <dbReference type="EMBL" id="QJI00270.1"/>
    </source>
</evidence>
<gene>
    <name evidence="2" type="ORF">MM415A00564_0024</name>
    <name evidence="1" type="ORF">MM415B01029_0002</name>
    <name evidence="3" type="ORF">TM448B01897_0002</name>
</gene>
<dbReference type="AlphaFoldDB" id="A0A6M3IT43"/>
<accession>A0A6M3IT43</accession>
<evidence type="ECO:0000313" key="2">
    <source>
        <dbReference type="EMBL" id="QJA81251.1"/>
    </source>
</evidence>
<protein>
    <submittedName>
        <fullName evidence="1">Uncharacterized protein</fullName>
    </submittedName>
</protein>
<organism evidence="1">
    <name type="scientific">viral metagenome</name>
    <dbReference type="NCBI Taxonomy" id="1070528"/>
    <lineage>
        <taxon>unclassified sequences</taxon>
        <taxon>metagenomes</taxon>
        <taxon>organismal metagenomes</taxon>
    </lineage>
</organism>
<dbReference type="InterPro" id="IPR056209">
    <property type="entry name" value="SU10_adaptor"/>
</dbReference>
<dbReference type="EMBL" id="MT141424">
    <property type="protein sequence ID" value="QJA60889.1"/>
    <property type="molecule type" value="Genomic_DNA"/>
</dbReference>
<dbReference type="EMBL" id="MT142452">
    <property type="protein sequence ID" value="QJA81251.1"/>
    <property type="molecule type" value="Genomic_DNA"/>
</dbReference>
<sequence length="255" mass="28735">MANVTELQYGKSFSELKALVVKIVDRGGDSVIDTSLAGDYVNFAEQYISGEVGAPYWLGEDQSLTVPASTSEVTMEANVEDVQSIRDEENNRFLSYMDRDRFDAFIVNHSDTSGTPLRWTKYGYNRRTNVESPATAMGGIKLQFWPVPSSATTLKATVQLIPGMMVNDSDYPAMPPQWHMAIVEWAAHFAGAYDIGSKAYREHFQLAMRWLLTIKRRQWRNLAGNQRFIGREEYMRRHGGSAPIAPPTRLSQLQG</sequence>
<dbReference type="EMBL" id="MT144840">
    <property type="protein sequence ID" value="QJI00270.1"/>
    <property type="molecule type" value="Genomic_DNA"/>
</dbReference>
<name>A0A6M3IT43_9ZZZZ</name>
<reference evidence="1" key="1">
    <citation type="submission" date="2020-03" db="EMBL/GenBank/DDBJ databases">
        <title>The deep terrestrial virosphere.</title>
        <authorList>
            <person name="Holmfeldt K."/>
            <person name="Nilsson E."/>
            <person name="Simone D."/>
            <person name="Lopez-Fernandez M."/>
            <person name="Wu X."/>
            <person name="de Brujin I."/>
            <person name="Lundin D."/>
            <person name="Andersson A."/>
            <person name="Bertilsson S."/>
            <person name="Dopson M."/>
        </authorList>
    </citation>
    <scope>NUCLEOTIDE SEQUENCE</scope>
    <source>
        <strain evidence="2">MM415A00564</strain>
        <strain evidence="1">MM415B01029</strain>
        <strain evidence="3">TM448B01897</strain>
    </source>
</reference>